<dbReference type="GO" id="GO:0003712">
    <property type="term" value="F:transcription coregulator activity"/>
    <property type="evidence" value="ECO:0007669"/>
    <property type="project" value="TreeGrafter"/>
</dbReference>
<dbReference type="InterPro" id="IPR045148">
    <property type="entry name" value="TCRG1-like"/>
</dbReference>
<dbReference type="SMART" id="SM00456">
    <property type="entry name" value="WW"/>
    <property type="match status" value="2"/>
</dbReference>
<dbReference type="InterPro" id="IPR036517">
    <property type="entry name" value="FF_domain_sf"/>
</dbReference>
<dbReference type="Gene3D" id="1.10.10.440">
    <property type="entry name" value="FF domain"/>
    <property type="match status" value="3"/>
</dbReference>
<dbReference type="HOGENOM" id="CLU_013872_0_0_1"/>
<dbReference type="PANTHER" id="PTHR15377">
    <property type="entry name" value="TRANSCRIPTION ELONGATION REGULATOR 1"/>
    <property type="match status" value="1"/>
</dbReference>
<feature type="compositionally biased region" description="Polar residues" evidence="2">
    <location>
        <begin position="426"/>
        <end position="443"/>
    </location>
</feature>
<evidence type="ECO:0000256" key="1">
    <source>
        <dbReference type="ARBA" id="ARBA00022737"/>
    </source>
</evidence>
<feature type="region of interest" description="Disordered" evidence="2">
    <location>
        <begin position="423"/>
        <end position="500"/>
    </location>
</feature>
<dbReference type="Pfam" id="PF01846">
    <property type="entry name" value="FF"/>
    <property type="match status" value="3"/>
</dbReference>
<keyword evidence="6" id="KW-1185">Reference proteome</keyword>
<dbReference type="Proteomes" id="UP000054166">
    <property type="component" value="Unassembled WGS sequence"/>
</dbReference>
<dbReference type="PANTHER" id="PTHR15377:SF3">
    <property type="entry name" value="WW DOMAIN-CONTAINING PROTEIN"/>
    <property type="match status" value="1"/>
</dbReference>
<protein>
    <recommendedName>
        <fullName evidence="7">WW domain-containing protein</fullName>
    </recommendedName>
</protein>
<feature type="domain" description="WW" evidence="3">
    <location>
        <begin position="1"/>
        <end position="34"/>
    </location>
</feature>
<evidence type="ECO:0000256" key="2">
    <source>
        <dbReference type="SAM" id="MobiDB-lite"/>
    </source>
</evidence>
<feature type="compositionally biased region" description="Acidic residues" evidence="2">
    <location>
        <begin position="165"/>
        <end position="182"/>
    </location>
</feature>
<dbReference type="CDD" id="cd00201">
    <property type="entry name" value="WW"/>
    <property type="match status" value="1"/>
</dbReference>
<dbReference type="PROSITE" id="PS51676">
    <property type="entry name" value="FF"/>
    <property type="match status" value="1"/>
</dbReference>
<dbReference type="InterPro" id="IPR001202">
    <property type="entry name" value="WW_dom"/>
</dbReference>
<feature type="non-terminal residue" evidence="5">
    <location>
        <position position="500"/>
    </location>
</feature>
<dbReference type="GO" id="GO:0070063">
    <property type="term" value="F:RNA polymerase binding"/>
    <property type="evidence" value="ECO:0007669"/>
    <property type="project" value="InterPro"/>
</dbReference>
<dbReference type="GO" id="GO:0005634">
    <property type="term" value="C:nucleus"/>
    <property type="evidence" value="ECO:0007669"/>
    <property type="project" value="TreeGrafter"/>
</dbReference>
<dbReference type="InParanoid" id="A0A0C3BW54"/>
<feature type="compositionally biased region" description="Basic and acidic residues" evidence="2">
    <location>
        <begin position="451"/>
        <end position="500"/>
    </location>
</feature>
<reference evidence="5 6" key="1">
    <citation type="submission" date="2014-04" db="EMBL/GenBank/DDBJ databases">
        <authorList>
            <consortium name="DOE Joint Genome Institute"/>
            <person name="Kuo A."/>
            <person name="Tarkka M."/>
            <person name="Buscot F."/>
            <person name="Kohler A."/>
            <person name="Nagy L.G."/>
            <person name="Floudas D."/>
            <person name="Copeland A."/>
            <person name="Barry K.W."/>
            <person name="Cichocki N."/>
            <person name="Veneault-Fourrey C."/>
            <person name="LaButti K."/>
            <person name="Lindquist E.A."/>
            <person name="Lipzen A."/>
            <person name="Lundell T."/>
            <person name="Morin E."/>
            <person name="Murat C."/>
            <person name="Sun H."/>
            <person name="Tunlid A."/>
            <person name="Henrissat B."/>
            <person name="Grigoriev I.V."/>
            <person name="Hibbett D.S."/>
            <person name="Martin F."/>
            <person name="Nordberg H.P."/>
            <person name="Cantor M.N."/>
            <person name="Hua S.X."/>
        </authorList>
    </citation>
    <scope>NUCLEOTIDE SEQUENCE [LARGE SCALE GENOMIC DNA]</scope>
    <source>
        <strain evidence="5 6">F 1598</strain>
    </source>
</reference>
<dbReference type="Pfam" id="PF00397">
    <property type="entry name" value="WW"/>
    <property type="match status" value="1"/>
</dbReference>
<dbReference type="SUPFAM" id="SSF51045">
    <property type="entry name" value="WW domain"/>
    <property type="match status" value="2"/>
</dbReference>
<evidence type="ECO:0000259" key="3">
    <source>
        <dbReference type="PROSITE" id="PS50020"/>
    </source>
</evidence>
<feature type="non-terminal residue" evidence="5">
    <location>
        <position position="1"/>
    </location>
</feature>
<accession>A0A0C3BW54</accession>
<dbReference type="STRING" id="765440.A0A0C3BW54"/>
<dbReference type="PROSITE" id="PS01159">
    <property type="entry name" value="WW_DOMAIN_1"/>
    <property type="match status" value="1"/>
</dbReference>
<feature type="domain" description="WW" evidence="3">
    <location>
        <begin position="63"/>
        <end position="90"/>
    </location>
</feature>
<dbReference type="SUPFAM" id="SSF81698">
    <property type="entry name" value="FF domain"/>
    <property type="match status" value="3"/>
</dbReference>
<dbReference type="SMART" id="SM00441">
    <property type="entry name" value="FF"/>
    <property type="match status" value="3"/>
</dbReference>
<evidence type="ECO:0008006" key="7">
    <source>
        <dbReference type="Google" id="ProtNLM"/>
    </source>
</evidence>
<gene>
    <name evidence="5" type="ORF">PILCRDRAFT_45714</name>
</gene>
<dbReference type="InterPro" id="IPR036020">
    <property type="entry name" value="WW_dom_sf"/>
</dbReference>
<dbReference type="AlphaFoldDB" id="A0A0C3BW54"/>
<feature type="compositionally biased region" description="Basic and acidic residues" evidence="2">
    <location>
        <begin position="101"/>
        <end position="149"/>
    </location>
</feature>
<organism evidence="5 6">
    <name type="scientific">Piloderma croceum (strain F 1598)</name>
    <dbReference type="NCBI Taxonomy" id="765440"/>
    <lineage>
        <taxon>Eukaryota</taxon>
        <taxon>Fungi</taxon>
        <taxon>Dikarya</taxon>
        <taxon>Basidiomycota</taxon>
        <taxon>Agaricomycotina</taxon>
        <taxon>Agaricomycetes</taxon>
        <taxon>Agaricomycetidae</taxon>
        <taxon>Atheliales</taxon>
        <taxon>Atheliaceae</taxon>
        <taxon>Piloderma</taxon>
    </lineage>
</organism>
<evidence type="ECO:0000259" key="4">
    <source>
        <dbReference type="PROSITE" id="PS51676"/>
    </source>
</evidence>
<sequence>PPLPPGWTEHIGPAGQVYYHNAQTKESTYVRPLPSFLNLPPAPQATKKKAKPLVKTPIPGTEWIRVVTTEGNLFYTHKAKKESVWTVPEEIKEAVDTLEKGEAAKKEQEEAEAITKKEMEVRRMEQERLDEIERIKSEVQEAVKRKAEDAPVDELVSSKKARVEDEAEDDDTDSDDDSEEDWQREAAAQLAAEAEEERKRLEDEAKREKEEAEEEARKTKDMPQLNMPARVDLSIEEAKALFKTLLREKDINPLHPWDNVLPLFVSDPRYVLLPSVSARRETFDEYCRDRARELRQSNVKKEKDLANPEEAFERLLKEEVKSTRTSWTDFRRRWKKDRRFWGWGRDDRQREKGFREYLKDLGEKKRVAAQKAEVDFFALLREHELSSPDFLWKDVKRKISDDPRYEGVGSSSLREELFTTFLKAQGPNSDTTANQGYTSSQMGEQIDEVDPEQRRQDRKERAVRGREEKIKAERGRVEADIGRSRQGVNKEEGEREFRCA</sequence>
<dbReference type="FunCoup" id="A0A0C3BW54">
    <property type="interactions" value="155"/>
</dbReference>
<proteinExistence type="predicted"/>
<reference evidence="6" key="2">
    <citation type="submission" date="2015-01" db="EMBL/GenBank/DDBJ databases">
        <title>Evolutionary Origins and Diversification of the Mycorrhizal Mutualists.</title>
        <authorList>
            <consortium name="DOE Joint Genome Institute"/>
            <consortium name="Mycorrhizal Genomics Consortium"/>
            <person name="Kohler A."/>
            <person name="Kuo A."/>
            <person name="Nagy L.G."/>
            <person name="Floudas D."/>
            <person name="Copeland A."/>
            <person name="Barry K.W."/>
            <person name="Cichocki N."/>
            <person name="Veneault-Fourrey C."/>
            <person name="LaButti K."/>
            <person name="Lindquist E.A."/>
            <person name="Lipzen A."/>
            <person name="Lundell T."/>
            <person name="Morin E."/>
            <person name="Murat C."/>
            <person name="Riley R."/>
            <person name="Ohm R."/>
            <person name="Sun H."/>
            <person name="Tunlid A."/>
            <person name="Henrissat B."/>
            <person name="Grigoriev I.V."/>
            <person name="Hibbett D.S."/>
            <person name="Martin F."/>
        </authorList>
    </citation>
    <scope>NUCLEOTIDE SEQUENCE [LARGE SCALE GENOMIC DNA]</scope>
    <source>
        <strain evidence="6">F 1598</strain>
    </source>
</reference>
<keyword evidence="1" id="KW-0677">Repeat</keyword>
<dbReference type="Gene3D" id="2.20.70.10">
    <property type="match status" value="2"/>
</dbReference>
<evidence type="ECO:0000313" key="6">
    <source>
        <dbReference type="Proteomes" id="UP000054166"/>
    </source>
</evidence>
<feature type="region of interest" description="Disordered" evidence="2">
    <location>
        <begin position="101"/>
        <end position="230"/>
    </location>
</feature>
<dbReference type="PROSITE" id="PS50020">
    <property type="entry name" value="WW_DOMAIN_2"/>
    <property type="match status" value="2"/>
</dbReference>
<name>A0A0C3BW54_PILCF</name>
<feature type="compositionally biased region" description="Basic and acidic residues" evidence="2">
    <location>
        <begin position="196"/>
        <end position="221"/>
    </location>
</feature>
<dbReference type="EMBL" id="KN832972">
    <property type="protein sequence ID" value="KIM90778.1"/>
    <property type="molecule type" value="Genomic_DNA"/>
</dbReference>
<feature type="domain" description="FF" evidence="4">
    <location>
        <begin position="235"/>
        <end position="289"/>
    </location>
</feature>
<dbReference type="InterPro" id="IPR002713">
    <property type="entry name" value="FF_domain"/>
</dbReference>
<dbReference type="OrthoDB" id="410044at2759"/>
<evidence type="ECO:0000313" key="5">
    <source>
        <dbReference type="EMBL" id="KIM90778.1"/>
    </source>
</evidence>